<evidence type="ECO:0000256" key="6">
    <source>
        <dbReference type="ARBA" id="ARBA00023132"/>
    </source>
</evidence>
<dbReference type="GO" id="GO:0051028">
    <property type="term" value="P:mRNA transport"/>
    <property type="evidence" value="ECO:0007669"/>
    <property type="project" value="UniProtKB-UniRule"/>
</dbReference>
<dbReference type="PANTHER" id="PTHR21527">
    <property type="entry name" value="NUCLEOPORIN NUP35"/>
    <property type="match status" value="1"/>
</dbReference>
<dbReference type="PANTHER" id="PTHR21527:SF6">
    <property type="entry name" value="NUCLEOPORIN NUP35"/>
    <property type="match status" value="1"/>
</dbReference>
<feature type="region of interest" description="Disordered" evidence="9">
    <location>
        <begin position="1"/>
        <end position="31"/>
    </location>
</feature>
<evidence type="ECO:0000256" key="4">
    <source>
        <dbReference type="ARBA" id="ARBA00022927"/>
    </source>
</evidence>
<dbReference type="EMBL" id="CP034458">
    <property type="protein sequence ID" value="QBM88787.1"/>
    <property type="molecule type" value="Genomic_DNA"/>
</dbReference>
<name>A0A4P6XN12_9ASCO</name>
<evidence type="ECO:0000256" key="8">
    <source>
        <dbReference type="PROSITE-ProRule" id="PRU00804"/>
    </source>
</evidence>
<dbReference type="PROSITE" id="PS51472">
    <property type="entry name" value="RRM_NUP35"/>
    <property type="match status" value="1"/>
</dbReference>
<dbReference type="Proteomes" id="UP000292447">
    <property type="component" value="Chromosome III"/>
</dbReference>
<proteinExistence type="predicted"/>
<organism evidence="11 12">
    <name type="scientific">Metschnikowia aff. pulcherrima</name>
    <dbReference type="NCBI Taxonomy" id="2163413"/>
    <lineage>
        <taxon>Eukaryota</taxon>
        <taxon>Fungi</taxon>
        <taxon>Dikarya</taxon>
        <taxon>Ascomycota</taxon>
        <taxon>Saccharomycotina</taxon>
        <taxon>Pichiomycetes</taxon>
        <taxon>Metschnikowiaceae</taxon>
        <taxon>Metschnikowia</taxon>
    </lineage>
</organism>
<reference evidence="12" key="1">
    <citation type="submission" date="2019-03" db="EMBL/GenBank/DDBJ databases">
        <title>Snf2 controls pulcherriminic acid biosynthesis and connects pigmentation and antifungal activity of the yeast Metschnikowia pulcherrima.</title>
        <authorList>
            <person name="Gore-Lloyd D."/>
            <person name="Sumann I."/>
            <person name="Brachmann A.O."/>
            <person name="Schneeberger K."/>
            <person name="Ortiz-Merino R.A."/>
            <person name="Moreno-Beltran M."/>
            <person name="Schlaefli M."/>
            <person name="Kirner P."/>
            <person name="Santos Kron A."/>
            <person name="Wolfe K.H."/>
            <person name="Piel J."/>
            <person name="Ahrens C.H."/>
            <person name="Henk D."/>
            <person name="Freimoser F.M."/>
        </authorList>
    </citation>
    <scope>NUCLEOTIDE SEQUENCE [LARGE SCALE GENOMIC DNA]</scope>
    <source>
        <strain evidence="12">APC 1.2</strain>
    </source>
</reference>
<evidence type="ECO:0000256" key="9">
    <source>
        <dbReference type="SAM" id="MobiDB-lite"/>
    </source>
</evidence>
<dbReference type="Pfam" id="PF05172">
    <property type="entry name" value="RRM_Nup35"/>
    <property type="match status" value="1"/>
</dbReference>
<evidence type="ECO:0000256" key="3">
    <source>
        <dbReference type="ARBA" id="ARBA00022816"/>
    </source>
</evidence>
<dbReference type="GO" id="GO:0044613">
    <property type="term" value="C:nuclear pore central transport channel"/>
    <property type="evidence" value="ECO:0007669"/>
    <property type="project" value="TreeGrafter"/>
</dbReference>
<evidence type="ECO:0000256" key="5">
    <source>
        <dbReference type="ARBA" id="ARBA00023010"/>
    </source>
</evidence>
<dbReference type="InterPro" id="IPR035979">
    <property type="entry name" value="RBD_domain_sf"/>
</dbReference>
<evidence type="ECO:0000313" key="11">
    <source>
        <dbReference type="EMBL" id="QBM88787.1"/>
    </source>
</evidence>
<dbReference type="SUPFAM" id="SSF54928">
    <property type="entry name" value="RNA-binding domain, RBD"/>
    <property type="match status" value="1"/>
</dbReference>
<dbReference type="GO" id="GO:0003676">
    <property type="term" value="F:nucleic acid binding"/>
    <property type="evidence" value="ECO:0007669"/>
    <property type="project" value="InterPro"/>
</dbReference>
<dbReference type="Gene3D" id="3.30.70.330">
    <property type="match status" value="1"/>
</dbReference>
<dbReference type="GO" id="GO:0044615">
    <property type="term" value="C:nuclear pore nuclear basket"/>
    <property type="evidence" value="ECO:0007669"/>
    <property type="project" value="TreeGrafter"/>
</dbReference>
<keyword evidence="7 8" id="KW-0539">Nucleus</keyword>
<keyword evidence="6 8" id="KW-0906">Nuclear pore complex</keyword>
<sequence>MTSLYGKPENKNSAGTDSKEPTWFQNPARRVIPNHLVPKKRLAFQLGGSTSNKKDAKTGLGAGSSSSNNFNSTDFNLISFGNKAHRNSSASHADTLALFLGADTFDTSQGYENDEIPLYNDNEDLPPARSLYDLNDEVIISLNKPQQHKELFINKDPKSFANAFYLKTDSSKQTDDDAARVLTPLVNSEAAILVFGYPEAMSSQVIAYFSEFGTILEQFEALKASKAPNANILLAFTAAGAFNGQSALDPYLNGTTVAPSLPIFSGNSWVKLTYDNPSSAQDALQESGSVFNGVLIGVVPYTKDAIEKLQKRKLSLLEDIGGGFEQFTGKDKKEAENGKIGETNDVQGSYIKRLDMKDGTGLFLKANSGNNQNQDGKKDENKLGFLASISKYFFGFHDL</sequence>
<keyword evidence="5" id="KW-0811">Translocation</keyword>
<dbReference type="InterPro" id="IPR007846">
    <property type="entry name" value="RRM_NUP35_dom"/>
</dbReference>
<dbReference type="GO" id="GO:0017056">
    <property type="term" value="F:structural constituent of nuclear pore"/>
    <property type="evidence" value="ECO:0007669"/>
    <property type="project" value="TreeGrafter"/>
</dbReference>
<keyword evidence="12" id="KW-1185">Reference proteome</keyword>
<accession>A0A4P6XN12</accession>
<feature type="domain" description="RRM Nup35-type" evidence="10">
    <location>
        <begin position="186"/>
        <end position="308"/>
    </location>
</feature>
<evidence type="ECO:0000313" key="12">
    <source>
        <dbReference type="Proteomes" id="UP000292447"/>
    </source>
</evidence>
<evidence type="ECO:0000256" key="2">
    <source>
        <dbReference type="ARBA" id="ARBA00022448"/>
    </source>
</evidence>
<protein>
    <submittedName>
        <fullName evidence="11">Pore complex protein Nup53/nucleoporin ASM4</fullName>
    </submittedName>
</protein>
<keyword evidence="4" id="KW-0653">Protein transport</keyword>
<evidence type="ECO:0000259" key="10">
    <source>
        <dbReference type="PROSITE" id="PS51472"/>
    </source>
</evidence>
<dbReference type="GO" id="GO:0005543">
    <property type="term" value="F:phospholipid binding"/>
    <property type="evidence" value="ECO:0007669"/>
    <property type="project" value="TreeGrafter"/>
</dbReference>
<evidence type="ECO:0000256" key="7">
    <source>
        <dbReference type="ARBA" id="ARBA00023242"/>
    </source>
</evidence>
<dbReference type="GO" id="GO:0006607">
    <property type="term" value="P:NLS-bearing protein import into nucleus"/>
    <property type="evidence" value="ECO:0007669"/>
    <property type="project" value="TreeGrafter"/>
</dbReference>
<keyword evidence="3 8" id="KW-0509">mRNA transport</keyword>
<dbReference type="GO" id="GO:0006999">
    <property type="term" value="P:nuclear pore organization"/>
    <property type="evidence" value="ECO:0007669"/>
    <property type="project" value="TreeGrafter"/>
</dbReference>
<dbReference type="InterPro" id="IPR012677">
    <property type="entry name" value="Nucleotide-bd_a/b_plait_sf"/>
</dbReference>
<dbReference type="CDD" id="cd12721">
    <property type="entry name" value="RRM_Nup53p_fungi"/>
    <property type="match status" value="1"/>
</dbReference>
<evidence type="ECO:0000256" key="1">
    <source>
        <dbReference type="ARBA" id="ARBA00004567"/>
    </source>
</evidence>
<dbReference type="STRING" id="2163413.A0A4P6XN12"/>
<dbReference type="AlphaFoldDB" id="A0A4P6XN12"/>
<comment type="subcellular location">
    <subcellularLocation>
        <location evidence="1">Nucleus</location>
        <location evidence="1">Nuclear pore complex</location>
    </subcellularLocation>
</comment>
<gene>
    <name evidence="11" type="primary">MPUL0C07680</name>
    <name evidence="11" type="ORF">METSCH_C07680</name>
</gene>
<keyword evidence="2 8" id="KW-0813">Transport</keyword>